<feature type="repeat" description="ANK" evidence="3">
    <location>
        <begin position="105"/>
        <end position="137"/>
    </location>
</feature>
<keyword evidence="1" id="KW-0677">Repeat</keyword>
<dbReference type="RefSeq" id="WP_114368058.1">
    <property type="nucleotide sequence ID" value="NZ_QPEX01000011.1"/>
</dbReference>
<dbReference type="SMART" id="SM00248">
    <property type="entry name" value="ANK"/>
    <property type="match status" value="4"/>
</dbReference>
<dbReference type="OrthoDB" id="291361at2"/>
<evidence type="ECO:0008006" key="6">
    <source>
        <dbReference type="Google" id="ProtNLM"/>
    </source>
</evidence>
<name>A0A368KV82_9BACT</name>
<sequence>MTIPVAPLHQAAMQGDIATIKRLVAEGADINETNPIYMVTPLALAASNASPDVLRTMVELGANILASPAEAENGTPLRMAVMAGKADNVQALLELGADVNEANPKNGTLLHAAAKRGSKQIVKMLIQAGADLDRPGPNGQTPLDVVQTQRKQMEEAMKTMRGMPVPPQLQQHVDGLKELEKFLSGNHDEKR</sequence>
<evidence type="ECO:0000313" key="4">
    <source>
        <dbReference type="EMBL" id="RCS52631.1"/>
    </source>
</evidence>
<proteinExistence type="predicted"/>
<feature type="repeat" description="ANK" evidence="3">
    <location>
        <begin position="72"/>
        <end position="104"/>
    </location>
</feature>
<organism evidence="4 5">
    <name type="scientific">Bremerella cremea</name>
    <dbReference type="NCBI Taxonomy" id="1031537"/>
    <lineage>
        <taxon>Bacteria</taxon>
        <taxon>Pseudomonadati</taxon>
        <taxon>Planctomycetota</taxon>
        <taxon>Planctomycetia</taxon>
        <taxon>Pirellulales</taxon>
        <taxon>Pirellulaceae</taxon>
        <taxon>Bremerella</taxon>
    </lineage>
</organism>
<evidence type="ECO:0000313" key="5">
    <source>
        <dbReference type="Proteomes" id="UP000253562"/>
    </source>
</evidence>
<dbReference type="AlphaFoldDB" id="A0A368KV82"/>
<gene>
    <name evidence="4" type="ORF">DTL42_07270</name>
</gene>
<evidence type="ECO:0000256" key="3">
    <source>
        <dbReference type="PROSITE-ProRule" id="PRU00023"/>
    </source>
</evidence>
<feature type="repeat" description="ANK" evidence="3">
    <location>
        <begin position="7"/>
        <end position="35"/>
    </location>
</feature>
<protein>
    <recommendedName>
        <fullName evidence="6">Ankyrin repeat domain-containing protein</fullName>
    </recommendedName>
</protein>
<dbReference type="PROSITE" id="PS50088">
    <property type="entry name" value="ANK_REPEAT"/>
    <property type="match status" value="3"/>
</dbReference>
<dbReference type="Pfam" id="PF12796">
    <property type="entry name" value="Ank_2"/>
    <property type="match status" value="1"/>
</dbReference>
<dbReference type="Pfam" id="PF00023">
    <property type="entry name" value="Ank"/>
    <property type="match status" value="1"/>
</dbReference>
<accession>A0A368KV82</accession>
<dbReference type="EMBL" id="QPEX01000011">
    <property type="protein sequence ID" value="RCS52631.1"/>
    <property type="molecule type" value="Genomic_DNA"/>
</dbReference>
<reference evidence="4 5" key="1">
    <citation type="submission" date="2018-07" db="EMBL/GenBank/DDBJ databases">
        <title>Comparative genomes isolates from brazilian mangrove.</title>
        <authorList>
            <person name="De Araujo J.E."/>
            <person name="Taketani R.G."/>
            <person name="Silva M.C.P."/>
            <person name="Lourenco M.V."/>
            <person name="Oliveira V.M."/>
            <person name="Andreote F.D."/>
        </authorList>
    </citation>
    <scope>NUCLEOTIDE SEQUENCE [LARGE SCALE GENOMIC DNA]</scope>
    <source>
        <strain evidence="4 5">HEX PRIS-MGV</strain>
    </source>
</reference>
<comment type="caution">
    <text evidence="4">The sequence shown here is derived from an EMBL/GenBank/DDBJ whole genome shotgun (WGS) entry which is preliminary data.</text>
</comment>
<dbReference type="PANTHER" id="PTHR24171">
    <property type="entry name" value="ANKYRIN REPEAT DOMAIN-CONTAINING PROTEIN 39-RELATED"/>
    <property type="match status" value="1"/>
</dbReference>
<evidence type="ECO:0000256" key="1">
    <source>
        <dbReference type="ARBA" id="ARBA00022737"/>
    </source>
</evidence>
<dbReference type="InterPro" id="IPR002110">
    <property type="entry name" value="Ankyrin_rpt"/>
</dbReference>
<dbReference type="InterPro" id="IPR036770">
    <property type="entry name" value="Ankyrin_rpt-contain_sf"/>
</dbReference>
<dbReference type="SUPFAM" id="SSF48403">
    <property type="entry name" value="Ankyrin repeat"/>
    <property type="match status" value="1"/>
</dbReference>
<keyword evidence="2 3" id="KW-0040">ANK repeat</keyword>
<dbReference type="PROSITE" id="PS50297">
    <property type="entry name" value="ANK_REP_REGION"/>
    <property type="match status" value="3"/>
</dbReference>
<dbReference type="Gene3D" id="1.25.40.20">
    <property type="entry name" value="Ankyrin repeat-containing domain"/>
    <property type="match status" value="2"/>
</dbReference>
<dbReference type="Proteomes" id="UP000253562">
    <property type="component" value="Unassembled WGS sequence"/>
</dbReference>
<evidence type="ECO:0000256" key="2">
    <source>
        <dbReference type="ARBA" id="ARBA00023043"/>
    </source>
</evidence>